<evidence type="ECO:0000256" key="9">
    <source>
        <dbReference type="PROSITE-ProRule" id="PRU01091"/>
    </source>
</evidence>
<accession>A0A1C3JWP6</accession>
<keyword evidence="14" id="KW-1185">Reference proteome</keyword>
<sequence length="221" mass="24723">MRILLAEDDISLGESIESWLTLDGYVVDRVTRGDLAQTALATHDYQCLLLDRGLPGLTGDALLQSLRARRQTMPVIMITARDAVRDRIEGLDLGADDYLVKPFDLEELSARIRAAMRRHDGRPDTALRHGALALDPSAKQVTFNDEPVDLTALEFAVLHALIRRPGHVVSRAQLEEALYGWGDEVESNTIEVHIYNLRRKLSSDTIKTIRRQGYRLAELGA</sequence>
<keyword evidence="5" id="KW-0805">Transcription regulation</keyword>
<feature type="DNA-binding region" description="OmpR/PhoB-type" evidence="9">
    <location>
        <begin position="124"/>
        <end position="218"/>
    </location>
</feature>
<gene>
    <name evidence="12" type="ORF">ODI_00090</name>
    <name evidence="13" type="ORF">ODI_R3575</name>
</gene>
<dbReference type="GO" id="GO:0006355">
    <property type="term" value="P:regulation of DNA-templated transcription"/>
    <property type="evidence" value="ECO:0007669"/>
    <property type="project" value="InterPro"/>
</dbReference>
<proteinExistence type="predicted"/>
<name>A0A1C3JWP6_9BURK</name>
<evidence type="ECO:0000256" key="7">
    <source>
        <dbReference type="ARBA" id="ARBA00023163"/>
    </source>
</evidence>
<evidence type="ECO:0000256" key="3">
    <source>
        <dbReference type="ARBA" id="ARBA00022553"/>
    </source>
</evidence>
<feature type="modified residue" description="4-aspartylphosphate" evidence="8">
    <location>
        <position position="51"/>
    </location>
</feature>
<keyword evidence="7" id="KW-0804">Transcription</keyword>
<dbReference type="InterPro" id="IPR001867">
    <property type="entry name" value="OmpR/PhoB-type_DNA-bd"/>
</dbReference>
<dbReference type="Pfam" id="PF00072">
    <property type="entry name" value="Response_reg"/>
    <property type="match status" value="1"/>
</dbReference>
<evidence type="ECO:0000313" key="12">
    <source>
        <dbReference type="EMBL" id="SBT23554.1"/>
    </source>
</evidence>
<dbReference type="RefSeq" id="WP_067748653.1">
    <property type="nucleotide sequence ID" value="NZ_LT907988.1"/>
</dbReference>
<evidence type="ECO:0000313" key="14">
    <source>
        <dbReference type="Proteomes" id="UP000078558"/>
    </source>
</evidence>
<evidence type="ECO:0000256" key="6">
    <source>
        <dbReference type="ARBA" id="ARBA00023125"/>
    </source>
</evidence>
<dbReference type="GO" id="GO:0000976">
    <property type="term" value="F:transcription cis-regulatory region binding"/>
    <property type="evidence" value="ECO:0007669"/>
    <property type="project" value="TreeGrafter"/>
</dbReference>
<dbReference type="AlphaFoldDB" id="A0A1C3JWP6"/>
<reference evidence="13 14" key="2">
    <citation type="submission" date="2017-08" db="EMBL/GenBank/DDBJ databases">
        <authorList>
            <person name="de Groot N.N."/>
        </authorList>
    </citation>
    <scope>NUCLEOTIDE SEQUENCE [LARGE SCALE GENOMIC DNA]</scope>
    <source>
        <strain evidence="13">Orrdi1</strain>
    </source>
</reference>
<dbReference type="InterPro" id="IPR036388">
    <property type="entry name" value="WH-like_DNA-bd_sf"/>
</dbReference>
<feature type="domain" description="OmpR/PhoB-type" evidence="11">
    <location>
        <begin position="124"/>
        <end position="218"/>
    </location>
</feature>
<dbReference type="Gene3D" id="3.40.50.2300">
    <property type="match status" value="1"/>
</dbReference>
<comment type="subcellular location">
    <subcellularLocation>
        <location evidence="1">Cytoplasm</location>
    </subcellularLocation>
</comment>
<dbReference type="InterPro" id="IPR011006">
    <property type="entry name" value="CheY-like_superfamily"/>
</dbReference>
<evidence type="ECO:0000313" key="13">
    <source>
        <dbReference type="EMBL" id="SOE51624.1"/>
    </source>
</evidence>
<dbReference type="Pfam" id="PF00486">
    <property type="entry name" value="Trans_reg_C"/>
    <property type="match status" value="1"/>
</dbReference>
<evidence type="ECO:0000259" key="10">
    <source>
        <dbReference type="PROSITE" id="PS50110"/>
    </source>
</evidence>
<evidence type="ECO:0000259" key="11">
    <source>
        <dbReference type="PROSITE" id="PS51755"/>
    </source>
</evidence>
<dbReference type="STRING" id="1851544.ODI_00090"/>
<evidence type="ECO:0000256" key="4">
    <source>
        <dbReference type="ARBA" id="ARBA00023012"/>
    </source>
</evidence>
<evidence type="ECO:0000256" key="1">
    <source>
        <dbReference type="ARBA" id="ARBA00004496"/>
    </source>
</evidence>
<evidence type="ECO:0000256" key="5">
    <source>
        <dbReference type="ARBA" id="ARBA00023015"/>
    </source>
</evidence>
<reference evidence="12 14" key="1">
    <citation type="submission" date="2016-06" db="EMBL/GenBank/DDBJ databases">
        <authorList>
            <person name="Kjaerup R.B."/>
            <person name="Dalgaard T.S."/>
            <person name="Juul-Madsen H.R."/>
        </authorList>
    </citation>
    <scope>NUCLEOTIDE SEQUENCE [LARGE SCALE GENOMIC DNA]</scope>
    <source>
        <strain evidence="12">Orrdi1</strain>
    </source>
</reference>
<evidence type="ECO:0000256" key="2">
    <source>
        <dbReference type="ARBA" id="ARBA00022490"/>
    </source>
</evidence>
<keyword evidence="6 9" id="KW-0238">DNA-binding</keyword>
<dbReference type="Gene3D" id="1.10.10.10">
    <property type="entry name" value="Winged helix-like DNA-binding domain superfamily/Winged helix DNA-binding domain"/>
    <property type="match status" value="1"/>
</dbReference>
<dbReference type="InterPro" id="IPR039420">
    <property type="entry name" value="WalR-like"/>
</dbReference>
<keyword evidence="2" id="KW-0963">Cytoplasm</keyword>
<dbReference type="EMBL" id="FLRC01000001">
    <property type="protein sequence ID" value="SBT23554.1"/>
    <property type="molecule type" value="Genomic_DNA"/>
</dbReference>
<dbReference type="GO" id="GO:0000156">
    <property type="term" value="F:phosphorelay response regulator activity"/>
    <property type="evidence" value="ECO:0007669"/>
    <property type="project" value="TreeGrafter"/>
</dbReference>
<dbReference type="PROSITE" id="PS50110">
    <property type="entry name" value="RESPONSE_REGULATORY"/>
    <property type="match status" value="1"/>
</dbReference>
<evidence type="ECO:0000256" key="8">
    <source>
        <dbReference type="PROSITE-ProRule" id="PRU00169"/>
    </source>
</evidence>
<dbReference type="Gene3D" id="6.10.250.690">
    <property type="match status" value="1"/>
</dbReference>
<dbReference type="SMART" id="SM00862">
    <property type="entry name" value="Trans_reg_C"/>
    <property type="match status" value="1"/>
</dbReference>
<dbReference type="CDD" id="cd00383">
    <property type="entry name" value="trans_reg_C"/>
    <property type="match status" value="1"/>
</dbReference>
<keyword evidence="4" id="KW-0902">Two-component regulatory system</keyword>
<feature type="domain" description="Response regulatory" evidence="10">
    <location>
        <begin position="2"/>
        <end position="116"/>
    </location>
</feature>
<dbReference type="KEGG" id="odi:ODI_R3575"/>
<dbReference type="InterPro" id="IPR001789">
    <property type="entry name" value="Sig_transdc_resp-reg_receiver"/>
</dbReference>
<dbReference type="SMART" id="SM00448">
    <property type="entry name" value="REC"/>
    <property type="match status" value="1"/>
</dbReference>
<dbReference type="PROSITE" id="PS51755">
    <property type="entry name" value="OMPR_PHOB"/>
    <property type="match status" value="1"/>
</dbReference>
<dbReference type="PANTHER" id="PTHR48111">
    <property type="entry name" value="REGULATOR OF RPOS"/>
    <property type="match status" value="1"/>
</dbReference>
<dbReference type="OrthoDB" id="9802426at2"/>
<organism evidence="12 14">
    <name type="scientific">Orrella dioscoreae</name>
    <dbReference type="NCBI Taxonomy" id="1851544"/>
    <lineage>
        <taxon>Bacteria</taxon>
        <taxon>Pseudomonadati</taxon>
        <taxon>Pseudomonadota</taxon>
        <taxon>Betaproteobacteria</taxon>
        <taxon>Burkholderiales</taxon>
        <taxon>Alcaligenaceae</taxon>
        <taxon>Orrella</taxon>
    </lineage>
</organism>
<protein>
    <submittedName>
        <fullName evidence="12">Two-component system response regulator QseB</fullName>
    </submittedName>
</protein>
<dbReference type="GO" id="GO:0032993">
    <property type="term" value="C:protein-DNA complex"/>
    <property type="evidence" value="ECO:0007669"/>
    <property type="project" value="TreeGrafter"/>
</dbReference>
<dbReference type="SUPFAM" id="SSF52172">
    <property type="entry name" value="CheY-like"/>
    <property type="match status" value="1"/>
</dbReference>
<dbReference type="EMBL" id="LT907988">
    <property type="protein sequence ID" value="SOE51624.1"/>
    <property type="molecule type" value="Genomic_DNA"/>
</dbReference>
<dbReference type="Proteomes" id="UP000078558">
    <property type="component" value="Chromosome I"/>
</dbReference>
<dbReference type="GO" id="GO:0005829">
    <property type="term" value="C:cytosol"/>
    <property type="evidence" value="ECO:0007669"/>
    <property type="project" value="TreeGrafter"/>
</dbReference>
<dbReference type="PANTHER" id="PTHR48111:SF35">
    <property type="entry name" value="TRANSCRIPTIONAL REGULATORY PROTEIN QSEB"/>
    <property type="match status" value="1"/>
</dbReference>
<keyword evidence="3 8" id="KW-0597">Phosphoprotein</keyword>